<keyword evidence="1" id="KW-1133">Transmembrane helix</keyword>
<evidence type="ECO:0000313" key="3">
    <source>
        <dbReference type="Proteomes" id="UP000597762"/>
    </source>
</evidence>
<feature type="transmembrane region" description="Helical" evidence="1">
    <location>
        <begin position="314"/>
        <end position="335"/>
    </location>
</feature>
<evidence type="ECO:0000256" key="1">
    <source>
        <dbReference type="SAM" id="Phobius"/>
    </source>
</evidence>
<dbReference type="Proteomes" id="UP000597762">
    <property type="component" value="Unassembled WGS sequence"/>
</dbReference>
<proteinExistence type="predicted"/>
<evidence type="ECO:0000313" key="2">
    <source>
        <dbReference type="EMBL" id="CAE1243602.1"/>
    </source>
</evidence>
<feature type="transmembrane region" description="Helical" evidence="1">
    <location>
        <begin position="442"/>
        <end position="463"/>
    </location>
</feature>
<feature type="transmembrane region" description="Helical" evidence="1">
    <location>
        <begin position="49"/>
        <end position="68"/>
    </location>
</feature>
<protein>
    <submittedName>
        <fullName evidence="2">Uncharacterized protein</fullName>
    </submittedName>
</protein>
<gene>
    <name evidence="2" type="ORF">SPHA_23894</name>
</gene>
<feature type="transmembrane region" description="Helical" evidence="1">
    <location>
        <begin position="166"/>
        <end position="185"/>
    </location>
</feature>
<feature type="transmembrane region" description="Helical" evidence="1">
    <location>
        <begin position="382"/>
        <end position="402"/>
    </location>
</feature>
<reference evidence="2" key="1">
    <citation type="submission" date="2021-01" db="EMBL/GenBank/DDBJ databases">
        <authorList>
            <person name="Li R."/>
            <person name="Bekaert M."/>
        </authorList>
    </citation>
    <scope>NUCLEOTIDE SEQUENCE</scope>
    <source>
        <strain evidence="2">Farmed</strain>
    </source>
</reference>
<name>A0A812BW32_ACAPH</name>
<feature type="transmembrane region" description="Helical" evidence="1">
    <location>
        <begin position="286"/>
        <end position="308"/>
    </location>
</feature>
<feature type="transmembrane region" description="Helical" evidence="1">
    <location>
        <begin position="80"/>
        <end position="100"/>
    </location>
</feature>
<accession>A0A812BW32</accession>
<feature type="transmembrane region" description="Helical" evidence="1">
    <location>
        <begin position="217"/>
        <end position="236"/>
    </location>
</feature>
<dbReference type="AlphaFoldDB" id="A0A812BW32"/>
<comment type="caution">
    <text evidence="2">The sequence shown here is derived from an EMBL/GenBank/DDBJ whole genome shotgun (WGS) entry which is preliminary data.</text>
</comment>
<keyword evidence="1" id="KW-0812">Transmembrane</keyword>
<keyword evidence="1" id="KW-0472">Membrane</keyword>
<organism evidence="2 3">
    <name type="scientific">Acanthosepion pharaonis</name>
    <name type="common">Pharaoh cuttlefish</name>
    <name type="synonym">Sepia pharaonis</name>
    <dbReference type="NCBI Taxonomy" id="158019"/>
    <lineage>
        <taxon>Eukaryota</taxon>
        <taxon>Metazoa</taxon>
        <taxon>Spiralia</taxon>
        <taxon>Lophotrochozoa</taxon>
        <taxon>Mollusca</taxon>
        <taxon>Cephalopoda</taxon>
        <taxon>Coleoidea</taxon>
        <taxon>Decapodiformes</taxon>
        <taxon>Sepiida</taxon>
        <taxon>Sepiina</taxon>
        <taxon>Sepiidae</taxon>
        <taxon>Acanthosepion</taxon>
    </lineage>
</organism>
<dbReference type="EMBL" id="CAHIKZ030000887">
    <property type="protein sequence ID" value="CAE1243602.1"/>
    <property type="molecule type" value="Genomic_DNA"/>
</dbReference>
<feature type="transmembrane region" description="Helical" evidence="1">
    <location>
        <begin position="342"/>
        <end position="362"/>
    </location>
</feature>
<sequence length="464" mass="53593">MVFLLLPHPLIRSRSPLCLLLFPTSLSPWPFLTGPSVLPSMRSAYPLSIHFFCFIQPHSVALLFLSVPTSSTLTTFRERTFSISLSLSLSPYFFFFFIHVGDVRAYAEASFSSPRLQHERTHVHSDASSHTHRPGHVRFLTMKFLRLEGRCPRVLKVNRHLFRQSLYLSLSLGFVCLLLSLYLSLGHVYGAPITCIYTHLFKYDYTSYKKHLRTTHVFCSLPTSLYLPFSKFFLSPIKSLLEKLTLILTSSVHNSLWYPIFYLILLHFFANSLPRSLSIEASSAQPLLLSSSLSSSFASFILLFLPSWSNIPPASMVLLSIVFSFIFLLYFCAFFHISLTDFFLFSCTSLFLLLSYFFKNFIWYLSLHWTPLVHLSLFSNNLHSFSFVLINYITIYFFVFLFNSFITFSSSPSLLSLLISSLSFFLSFFLFLSFTFQHFSSSLFDSLFASMRIFFLLIFTIIII</sequence>
<feature type="transmembrane region" description="Helical" evidence="1">
    <location>
        <begin position="414"/>
        <end position="436"/>
    </location>
</feature>
<keyword evidence="3" id="KW-1185">Reference proteome</keyword>